<accession>A0A1I8IJQ1</accession>
<comment type="similarity">
    <text evidence="2">Belongs to the CDC50/LEM3 family.</text>
</comment>
<protein>
    <submittedName>
        <fullName evidence="9">SSD domain-containing protein</fullName>
    </submittedName>
</protein>
<feature type="transmembrane region" description="Helical" evidence="7">
    <location>
        <begin position="298"/>
        <end position="319"/>
    </location>
</feature>
<comment type="subcellular location">
    <subcellularLocation>
        <location evidence="1">Membrane</location>
        <topology evidence="1">Multi-pass membrane protein</topology>
    </subcellularLocation>
</comment>
<dbReference type="Proteomes" id="UP000095280">
    <property type="component" value="Unplaced"/>
</dbReference>
<feature type="transmembrane region" description="Helical" evidence="7">
    <location>
        <begin position="575"/>
        <end position="597"/>
    </location>
</feature>
<organism evidence="8 9">
    <name type="scientific">Macrostomum lignano</name>
    <dbReference type="NCBI Taxonomy" id="282301"/>
    <lineage>
        <taxon>Eukaryota</taxon>
        <taxon>Metazoa</taxon>
        <taxon>Spiralia</taxon>
        <taxon>Lophotrochozoa</taxon>
        <taxon>Platyhelminthes</taxon>
        <taxon>Rhabditophora</taxon>
        <taxon>Macrostomorpha</taxon>
        <taxon>Macrostomida</taxon>
        <taxon>Macrostomidae</taxon>
        <taxon>Macrostomum</taxon>
    </lineage>
</organism>
<dbReference type="Pfam" id="PF03381">
    <property type="entry name" value="CDC50"/>
    <property type="match status" value="1"/>
</dbReference>
<dbReference type="GO" id="GO:0005886">
    <property type="term" value="C:plasma membrane"/>
    <property type="evidence" value="ECO:0007669"/>
    <property type="project" value="TreeGrafter"/>
</dbReference>
<sequence>RENFSGPQLVPAGAAVAAVSGAAAAGSAGVEAAVSELRVGLGGDAACTRCWMLRSVPGVSWCVGSPPFELDDCACGACGGDCGFCGGGSGGNWRRGGRINVGHVMTAPGSDDPDWFDNIRSHVQPIEPANFAQRTIQCPFRQLGDALLRTVRAELIEKVQPAPANFVHLATVQPLRGSITLARRSLQVLASRRPSGLQAMLLIQQDVRSSRMPGGVQQPTVVLQFGRRRHLRRVGDAPELHVAILRGCGQHPSMAASKGGVDIAEQEATKDTSVSKPKDTNFYQQRLPAWQPLMTARFAFPMCLLIGAIFIPIGVVLLLSAQSVQEASVDYTKCRDANGLYCAELVAMPGYYGNYRSCECNVTLTLSQAMSGQVYVYYALTNFYQSHRQYAKSRDDFQLMGERSSGLLSECDPYRQDASTGLWVAPCGAIAKSMFNDSYRLFYHQTAGDPLEVPWTRQGIAWNSDKWYKYGPGANWNVSTKPIGWPASAQQRSPAGYQDDEELMVWMRTAAMPNFRKLHRIVEHGANGTPEAFANGLPAGTYTLQVAYAFPVTGFAGTKSLVLTTGGWMGGRNPILAAAYLAVGCLYTVMGLALALVQLHSSRSAILSVSQPVDDPRSCTASVSNLVENDQLTHRHEKADLEMEEIEQLEDGELATQQQQQQQQPTAKPRSMLQTLTLADY</sequence>
<evidence type="ECO:0000256" key="3">
    <source>
        <dbReference type="ARBA" id="ARBA00022692"/>
    </source>
</evidence>
<evidence type="ECO:0000313" key="8">
    <source>
        <dbReference type="Proteomes" id="UP000095280"/>
    </source>
</evidence>
<keyword evidence="5 7" id="KW-0472">Membrane</keyword>
<dbReference type="PANTHER" id="PTHR10926:SF0">
    <property type="entry name" value="CDC50, ISOFORM A"/>
    <property type="match status" value="1"/>
</dbReference>
<evidence type="ECO:0000256" key="1">
    <source>
        <dbReference type="ARBA" id="ARBA00004141"/>
    </source>
</evidence>
<dbReference type="GO" id="GO:0005794">
    <property type="term" value="C:Golgi apparatus"/>
    <property type="evidence" value="ECO:0007669"/>
    <property type="project" value="TreeGrafter"/>
</dbReference>
<evidence type="ECO:0000256" key="7">
    <source>
        <dbReference type="SAM" id="Phobius"/>
    </source>
</evidence>
<dbReference type="GO" id="GO:0005783">
    <property type="term" value="C:endoplasmic reticulum"/>
    <property type="evidence" value="ECO:0007669"/>
    <property type="project" value="TreeGrafter"/>
</dbReference>
<keyword evidence="8" id="KW-1185">Reference proteome</keyword>
<evidence type="ECO:0000256" key="5">
    <source>
        <dbReference type="ARBA" id="ARBA00023136"/>
    </source>
</evidence>
<dbReference type="PANTHER" id="PTHR10926">
    <property type="entry name" value="CELL CYCLE CONTROL PROTEIN 50"/>
    <property type="match status" value="1"/>
</dbReference>
<proteinExistence type="inferred from homology"/>
<reference evidence="9" key="1">
    <citation type="submission" date="2016-11" db="UniProtKB">
        <authorList>
            <consortium name="WormBaseParasite"/>
        </authorList>
    </citation>
    <scope>IDENTIFICATION</scope>
</reference>
<dbReference type="InterPro" id="IPR005045">
    <property type="entry name" value="CDC50/LEM3_fam"/>
</dbReference>
<dbReference type="AlphaFoldDB" id="A0A1I8IJQ1"/>
<name>A0A1I8IJQ1_9PLAT</name>
<evidence type="ECO:0000256" key="2">
    <source>
        <dbReference type="ARBA" id="ARBA00009457"/>
    </source>
</evidence>
<feature type="compositionally biased region" description="Polar residues" evidence="6">
    <location>
        <begin position="672"/>
        <end position="681"/>
    </location>
</feature>
<feature type="region of interest" description="Disordered" evidence="6">
    <location>
        <begin position="652"/>
        <end position="681"/>
    </location>
</feature>
<evidence type="ECO:0000256" key="6">
    <source>
        <dbReference type="SAM" id="MobiDB-lite"/>
    </source>
</evidence>
<evidence type="ECO:0000313" key="9">
    <source>
        <dbReference type="WBParaSite" id="maker-uti_cns_0013204-snap-gene-0.5-mRNA-1"/>
    </source>
</evidence>
<keyword evidence="3 7" id="KW-0812">Transmembrane</keyword>
<keyword evidence="4 7" id="KW-1133">Transmembrane helix</keyword>
<dbReference type="WBParaSite" id="maker-uti_cns_0013204-snap-gene-0.5-mRNA-1">
    <property type="protein sequence ID" value="maker-uti_cns_0013204-snap-gene-0.5-mRNA-1"/>
    <property type="gene ID" value="maker-uti_cns_0013204-snap-gene-0.5"/>
</dbReference>
<evidence type="ECO:0000256" key="4">
    <source>
        <dbReference type="ARBA" id="ARBA00022989"/>
    </source>
</evidence>